<keyword evidence="2" id="KW-1185">Reference proteome</keyword>
<proteinExistence type="predicted"/>
<dbReference type="Proteomes" id="UP001177021">
    <property type="component" value="Unassembled WGS sequence"/>
</dbReference>
<comment type="caution">
    <text evidence="1">The sequence shown here is derived from an EMBL/GenBank/DDBJ whole genome shotgun (WGS) entry which is preliminary data.</text>
</comment>
<name>A0ACB0I8R2_TRIPR</name>
<gene>
    <name evidence="1" type="ORF">MILVUS5_LOCUS712</name>
</gene>
<dbReference type="EMBL" id="CASHSV030000001">
    <property type="protein sequence ID" value="CAJ2628496.1"/>
    <property type="molecule type" value="Genomic_DNA"/>
</dbReference>
<organism evidence="1 2">
    <name type="scientific">Trifolium pratense</name>
    <name type="common">Red clover</name>
    <dbReference type="NCBI Taxonomy" id="57577"/>
    <lineage>
        <taxon>Eukaryota</taxon>
        <taxon>Viridiplantae</taxon>
        <taxon>Streptophyta</taxon>
        <taxon>Embryophyta</taxon>
        <taxon>Tracheophyta</taxon>
        <taxon>Spermatophyta</taxon>
        <taxon>Magnoliopsida</taxon>
        <taxon>eudicotyledons</taxon>
        <taxon>Gunneridae</taxon>
        <taxon>Pentapetalae</taxon>
        <taxon>rosids</taxon>
        <taxon>fabids</taxon>
        <taxon>Fabales</taxon>
        <taxon>Fabaceae</taxon>
        <taxon>Papilionoideae</taxon>
        <taxon>50 kb inversion clade</taxon>
        <taxon>NPAAA clade</taxon>
        <taxon>Hologalegina</taxon>
        <taxon>IRL clade</taxon>
        <taxon>Trifolieae</taxon>
        <taxon>Trifolium</taxon>
    </lineage>
</organism>
<accession>A0ACB0I8R2</accession>
<evidence type="ECO:0000313" key="2">
    <source>
        <dbReference type="Proteomes" id="UP001177021"/>
    </source>
</evidence>
<reference evidence="1" key="1">
    <citation type="submission" date="2023-10" db="EMBL/GenBank/DDBJ databases">
        <authorList>
            <person name="Rodriguez Cubillos JULIANA M."/>
            <person name="De Vega J."/>
        </authorList>
    </citation>
    <scope>NUCLEOTIDE SEQUENCE</scope>
</reference>
<sequence>MESIKINKISPYLDCGIQFHSCKLLSFVSLTLRFLEEGHVTRVHSIKFNEAVIPLVEASSTRAIVQKAIEKDTA</sequence>
<evidence type="ECO:0000313" key="1">
    <source>
        <dbReference type="EMBL" id="CAJ2628496.1"/>
    </source>
</evidence>
<protein>
    <submittedName>
        <fullName evidence="1">Uncharacterized protein</fullName>
    </submittedName>
</protein>